<dbReference type="PATRIC" id="fig|1391653.3.peg.15"/>
<dbReference type="PANTHER" id="PTHR40094">
    <property type="entry name" value="ALPHA-2-MACROGLOBULIN HOMOLOG"/>
    <property type="match status" value="1"/>
</dbReference>
<evidence type="ECO:0000313" key="2">
    <source>
        <dbReference type="EMBL" id="AKU89630.1"/>
    </source>
</evidence>
<dbReference type="InterPro" id="IPR041246">
    <property type="entry name" value="Bact_MG10"/>
</dbReference>
<sequence>MGNLGDPGETADASPIDVRVDFSSLALFAPRVRTDASGRATAPVKLPDNLTRYRVMTVASAGANFFGSSEATITARLPLMVRPSAPRFLNFGDAFDLSVVIQNQTDAPVDADVVVRATNATIRDGAKRVTVPASDRVEVRFPASTRRAGKARFQFGVAAPGFADASQLELPVYTPATTEAFATYGEMDAGAIAQPVKLPEGVFTEYGGLEISTSSTQLQALTDAVLYLVKYPFDCNEQVASRVIAIAALRDVLSAFQAGGLPSPKELRASMEDDLERLARAQDSSGGWGFWPGQKETWPYLSVHVAHALVRAKEKGYALPPDTLGPAMAYLRKIDSHIPAWYGPAARRSIVAYALYVRGRIDDADPAQARRLIEEAGGVEKLPLEALGWIWPTLSGDSEGAEIRRHIGNRVTETAGAAHFVSSYGDKDWVLLHSDHRADGVLLEALIGDQPRSTLIPKLVKGLLGDRKAGRWTNTQENAFVLLALDRYFSTYEKVTPDFVARVWLGDRCAGQHAFRGRTTEQSELRVPMSWLAENAADTQALTIGKDGPGRLYFRIGMQYAPTDLRPIPLDRGFVVSRAYEGADRSDDVRRDADGTWRVRLGARVRVRVSMVAPARRHHVALVDPLPAGFEPLNPALAVTGEVPKDPKGERDAETGGGWWRWLWTRTWYEHQNLRDDRAEAFASRLYEGVWDYTYVATATTPGTFVVPPPKAEEMYAPETFGRGAGDCVIIE</sequence>
<evidence type="ECO:0000259" key="1">
    <source>
        <dbReference type="SMART" id="SM01360"/>
    </source>
</evidence>
<dbReference type="EMBL" id="CP012332">
    <property type="protein sequence ID" value="AKU89630.1"/>
    <property type="molecule type" value="Genomic_DNA"/>
</dbReference>
<feature type="domain" description="Alpha-2-macroglobulin" evidence="1">
    <location>
        <begin position="25"/>
        <end position="115"/>
    </location>
</feature>
<protein>
    <recommendedName>
        <fullName evidence="1">Alpha-2-macroglobulin domain-containing protein</fullName>
    </recommendedName>
</protein>
<dbReference type="Proteomes" id="UP000055590">
    <property type="component" value="Chromosome"/>
</dbReference>
<dbReference type="GO" id="GO:0004866">
    <property type="term" value="F:endopeptidase inhibitor activity"/>
    <property type="evidence" value="ECO:0007669"/>
    <property type="project" value="InterPro"/>
</dbReference>
<dbReference type="InterPro" id="IPR001599">
    <property type="entry name" value="Macroglobln_a2"/>
</dbReference>
<evidence type="ECO:0000313" key="3">
    <source>
        <dbReference type="Proteomes" id="UP000055590"/>
    </source>
</evidence>
<dbReference type="InterPro" id="IPR051802">
    <property type="entry name" value="YfhM-like"/>
</dbReference>
<accession>A0A0K1P7Y4</accession>
<dbReference type="RefSeq" id="WP_050724202.1">
    <property type="nucleotide sequence ID" value="NZ_CP012332.1"/>
</dbReference>
<dbReference type="STRING" id="1391653.AKJ08_0017"/>
<dbReference type="KEGG" id="vin:AKJ08_0017"/>
<dbReference type="SMART" id="SM01360">
    <property type="entry name" value="A2M"/>
    <property type="match status" value="1"/>
</dbReference>
<dbReference type="SUPFAM" id="SSF48239">
    <property type="entry name" value="Terpenoid cyclases/Protein prenyltransferases"/>
    <property type="match status" value="1"/>
</dbReference>
<dbReference type="AlphaFoldDB" id="A0A0K1P7Y4"/>
<organism evidence="2 3">
    <name type="scientific">Vulgatibacter incomptus</name>
    <dbReference type="NCBI Taxonomy" id="1391653"/>
    <lineage>
        <taxon>Bacteria</taxon>
        <taxon>Pseudomonadati</taxon>
        <taxon>Myxococcota</taxon>
        <taxon>Myxococcia</taxon>
        <taxon>Myxococcales</taxon>
        <taxon>Cystobacterineae</taxon>
        <taxon>Vulgatibacteraceae</taxon>
        <taxon>Vulgatibacter</taxon>
    </lineage>
</organism>
<proteinExistence type="predicted"/>
<reference evidence="2 3" key="1">
    <citation type="submission" date="2015-08" db="EMBL/GenBank/DDBJ databases">
        <authorList>
            <person name="Babu N.S."/>
            <person name="Beckwith C.J."/>
            <person name="Beseler K.G."/>
            <person name="Brison A."/>
            <person name="Carone J.V."/>
            <person name="Caskin T.P."/>
            <person name="Diamond M."/>
            <person name="Durham M.E."/>
            <person name="Foxe J.M."/>
            <person name="Go M."/>
            <person name="Henderson B.A."/>
            <person name="Jones I.B."/>
            <person name="McGettigan J.A."/>
            <person name="Micheletti S.J."/>
            <person name="Nasrallah M.E."/>
            <person name="Ortiz D."/>
            <person name="Piller C.R."/>
            <person name="Privatt S.R."/>
            <person name="Schneider S.L."/>
            <person name="Sharp S."/>
            <person name="Smith T.C."/>
            <person name="Stanton J.D."/>
            <person name="Ullery H.E."/>
            <person name="Wilson R.J."/>
            <person name="Serrano M.G."/>
            <person name="Buck G."/>
            <person name="Lee V."/>
            <person name="Wang Y."/>
            <person name="Carvalho R."/>
            <person name="Voegtly L."/>
            <person name="Shi R."/>
            <person name="Duckworth R."/>
            <person name="Johnson A."/>
            <person name="Loviza R."/>
            <person name="Walstead R."/>
            <person name="Shah Z."/>
            <person name="Kiflezghi M."/>
            <person name="Wade K."/>
            <person name="Ball S.L."/>
            <person name="Bradley K.W."/>
            <person name="Asai D.J."/>
            <person name="Bowman C.A."/>
            <person name="Russell D.A."/>
            <person name="Pope W.H."/>
            <person name="Jacobs-Sera D."/>
            <person name="Hendrix R.W."/>
            <person name="Hatfull G.F."/>
        </authorList>
    </citation>
    <scope>NUCLEOTIDE SEQUENCE [LARGE SCALE GENOMIC DNA]</scope>
    <source>
        <strain evidence="2 3">DSM 27710</strain>
    </source>
</reference>
<name>A0A0K1P7Y4_9BACT</name>
<dbReference type="PANTHER" id="PTHR40094:SF1">
    <property type="entry name" value="UBIQUITIN DOMAIN-CONTAINING PROTEIN"/>
    <property type="match status" value="1"/>
</dbReference>
<dbReference type="Gene3D" id="1.50.10.20">
    <property type="match status" value="1"/>
</dbReference>
<dbReference type="Pfam" id="PF00207">
    <property type="entry name" value="A2M"/>
    <property type="match status" value="1"/>
</dbReference>
<keyword evidence="3" id="KW-1185">Reference proteome</keyword>
<dbReference type="InterPro" id="IPR008930">
    <property type="entry name" value="Terpenoid_cyclase/PrenylTrfase"/>
</dbReference>
<gene>
    <name evidence="2" type="ORF">AKJ08_0017</name>
</gene>
<dbReference type="Pfam" id="PF17973">
    <property type="entry name" value="bMG10"/>
    <property type="match status" value="1"/>
</dbReference>